<dbReference type="GeneID" id="117368113"/>
<evidence type="ECO:0000313" key="3">
    <source>
        <dbReference type="RefSeq" id="XP_033817342.1"/>
    </source>
</evidence>
<accession>A0A6P8SG46</accession>
<dbReference type="CTD" id="284680"/>
<feature type="region of interest" description="Disordered" evidence="1">
    <location>
        <begin position="237"/>
        <end position="257"/>
    </location>
</feature>
<dbReference type="Pfam" id="PF17734">
    <property type="entry name" value="Spt46"/>
    <property type="match status" value="1"/>
</dbReference>
<evidence type="ECO:0000313" key="2">
    <source>
        <dbReference type="Proteomes" id="UP000515159"/>
    </source>
</evidence>
<dbReference type="RefSeq" id="XP_033817342.1">
    <property type="nucleotide sequence ID" value="XM_033961451.1"/>
</dbReference>
<keyword evidence="2" id="KW-1185">Reference proteome</keyword>
<dbReference type="AlphaFoldDB" id="A0A6P8SG46"/>
<reference evidence="3" key="1">
    <citation type="submission" date="2025-08" db="UniProtKB">
        <authorList>
            <consortium name="RefSeq"/>
        </authorList>
    </citation>
    <scope>IDENTIFICATION</scope>
</reference>
<name>A0A6P8SG46_GEOSA</name>
<sequence>MFNLFAAPLAALIQRKGLAGAGREHPVLSNASCCLAASLGIHNTAATSEEIGTNQQILDVTDLTVYSKAQGSAFSTFQNQESTHINCSIYRPWYSPYSYYACTGKESLLDSCSSQGTSTDNVREVTGDSTGLLEISKSIPSNSSSLGSPCPNASQWKLELVQDSKDSISPQDILAASKWLPEQQSGYKCVACCRMFPTLHSLQNHIRHGFREGFSCRVFYRKIKTFWERDNVQKTTDESFSETEQLPPPSKAAPVTCPIPSNTKNKIPIC</sequence>
<dbReference type="InterPro" id="IPR040879">
    <property type="entry name" value="Spt46-like"/>
</dbReference>
<dbReference type="GO" id="GO:0031965">
    <property type="term" value="C:nuclear membrane"/>
    <property type="evidence" value="ECO:0007669"/>
    <property type="project" value="TreeGrafter"/>
</dbReference>
<evidence type="ECO:0000256" key="1">
    <source>
        <dbReference type="SAM" id="MobiDB-lite"/>
    </source>
</evidence>
<dbReference type="GO" id="GO:0009566">
    <property type="term" value="P:fertilization"/>
    <property type="evidence" value="ECO:0007669"/>
    <property type="project" value="TreeGrafter"/>
</dbReference>
<dbReference type="PANTHER" id="PTHR33517:SF4">
    <property type="entry name" value="SPERMATOGENESIS-ASSOCIATED PROTEIN 46"/>
    <property type="match status" value="1"/>
</dbReference>
<organism evidence="2 3">
    <name type="scientific">Geotrypetes seraphini</name>
    <name type="common">Gaboon caecilian</name>
    <name type="synonym">Caecilia seraphini</name>
    <dbReference type="NCBI Taxonomy" id="260995"/>
    <lineage>
        <taxon>Eukaryota</taxon>
        <taxon>Metazoa</taxon>
        <taxon>Chordata</taxon>
        <taxon>Craniata</taxon>
        <taxon>Vertebrata</taxon>
        <taxon>Euteleostomi</taxon>
        <taxon>Amphibia</taxon>
        <taxon>Gymnophiona</taxon>
        <taxon>Geotrypetes</taxon>
    </lineage>
</organism>
<protein>
    <submittedName>
        <fullName evidence="3">Spermatogenesis-associated protein 46 isoform X2</fullName>
    </submittedName>
</protein>
<gene>
    <name evidence="3" type="primary">SPATA46</name>
</gene>
<dbReference type="Proteomes" id="UP000515159">
    <property type="component" value="Chromosome 10"/>
</dbReference>
<dbReference type="PANTHER" id="PTHR33517">
    <property type="entry name" value="PROTEIN FAM170B-RELATED"/>
    <property type="match status" value="1"/>
</dbReference>
<proteinExistence type="predicted"/>